<organism evidence="1 2">
    <name type="scientific">Trypanosoma rangeli SC58</name>
    <dbReference type="NCBI Taxonomy" id="429131"/>
    <lineage>
        <taxon>Eukaryota</taxon>
        <taxon>Discoba</taxon>
        <taxon>Euglenozoa</taxon>
        <taxon>Kinetoplastea</taxon>
        <taxon>Metakinetoplastina</taxon>
        <taxon>Trypanosomatida</taxon>
        <taxon>Trypanosomatidae</taxon>
        <taxon>Trypanosoma</taxon>
        <taxon>Herpetosoma</taxon>
    </lineage>
</organism>
<sequence length="217" mass="23446">MTSRGFNAATGRNRRHYLRLLRETAQEAVSEGTMFAAERGVFKTSSRLRPHEATLQLPANWVQTSTARLQTSLVGIVSRERVLSNDLFLCALIHPSYVAERSARSAVAMPIELTLTGSSTLRLLKEIAAVHGLTGVLGTAEIAGIPRALHVEDLLLYDTSMFKVCDQLPPEEVRMAAATALCGAVVLSEGIGSTTALLDRMRDAEKREDGGEGGGKR</sequence>
<protein>
    <submittedName>
        <fullName evidence="1">Uncharacterized protein</fullName>
    </submittedName>
</protein>
<dbReference type="VEuPathDB" id="TriTrypDB:TRSC58_06265"/>
<accession>A0A061IW56</accession>
<dbReference type="OrthoDB" id="250522at2759"/>
<comment type="caution">
    <text evidence="1">The sequence shown here is derived from an EMBL/GenBank/DDBJ whole genome shotgun (WGS) entry which is preliminary data.</text>
</comment>
<dbReference type="Proteomes" id="UP000031737">
    <property type="component" value="Unassembled WGS sequence"/>
</dbReference>
<evidence type="ECO:0000313" key="1">
    <source>
        <dbReference type="EMBL" id="ESL06066.1"/>
    </source>
</evidence>
<name>A0A061IW56_TRYRA</name>
<evidence type="ECO:0000313" key="2">
    <source>
        <dbReference type="Proteomes" id="UP000031737"/>
    </source>
</evidence>
<gene>
    <name evidence="1" type="ORF">TRSC58_06265</name>
</gene>
<keyword evidence="2" id="KW-1185">Reference proteome</keyword>
<proteinExistence type="predicted"/>
<reference evidence="1 2" key="1">
    <citation type="submission" date="2013-07" db="EMBL/GenBank/DDBJ databases">
        <authorList>
            <person name="Stoco P.H."/>
            <person name="Wagner G."/>
            <person name="Gerber A."/>
            <person name="Zaha A."/>
            <person name="Thompson C."/>
            <person name="Bartholomeu D.C."/>
            <person name="Luckemeyer D.D."/>
            <person name="Bahia D."/>
            <person name="Loreto E."/>
            <person name="Prestes E.B."/>
            <person name="Lima F.M."/>
            <person name="Rodrigues-Luiz G."/>
            <person name="Vallejo G.A."/>
            <person name="Filho J.F."/>
            <person name="Monteiro K.M."/>
            <person name="Tyler K.M."/>
            <person name="de Almeida L.G."/>
            <person name="Ortiz M.F."/>
            <person name="Siervo M.A."/>
            <person name="de Moraes M.H."/>
            <person name="Cunha O.L."/>
            <person name="Mendonca-Neto R."/>
            <person name="Silva R."/>
            <person name="Teixeira S.M."/>
            <person name="Murta S.M."/>
            <person name="Sincero T.C."/>
            <person name="Mendes T.A."/>
            <person name="Urmenyi T.P."/>
            <person name="Silva V.G."/>
            <person name="da Rocha W.D."/>
            <person name="Andersson B."/>
            <person name="Romanha A.J."/>
            <person name="Steindel M."/>
            <person name="de Vasconcelos A.T."/>
            <person name="Grisard E.C."/>
        </authorList>
    </citation>
    <scope>NUCLEOTIDE SEQUENCE [LARGE SCALE GENOMIC DNA]</scope>
    <source>
        <strain evidence="1 2">SC58</strain>
    </source>
</reference>
<dbReference type="AlphaFoldDB" id="A0A061IW56"/>
<dbReference type="EMBL" id="AUPL01006265">
    <property type="protein sequence ID" value="ESL06066.1"/>
    <property type="molecule type" value="Genomic_DNA"/>
</dbReference>